<evidence type="ECO:0000313" key="11">
    <source>
        <dbReference type="EMBL" id="OHA02440.1"/>
    </source>
</evidence>
<evidence type="ECO:0000313" key="12">
    <source>
        <dbReference type="Proteomes" id="UP000178510"/>
    </source>
</evidence>
<dbReference type="AlphaFoldDB" id="A0A1G2KSP6"/>
<dbReference type="GO" id="GO:0005886">
    <property type="term" value="C:plasma membrane"/>
    <property type="evidence" value="ECO:0007669"/>
    <property type="project" value="UniProtKB-SubCell"/>
</dbReference>
<dbReference type="InterPro" id="IPR036640">
    <property type="entry name" value="ABC1_TM_sf"/>
</dbReference>
<feature type="transmembrane region" description="Helical" evidence="9">
    <location>
        <begin position="298"/>
        <end position="315"/>
    </location>
</feature>
<dbReference type="Proteomes" id="UP000178510">
    <property type="component" value="Unassembled WGS sequence"/>
</dbReference>
<dbReference type="Gene3D" id="1.20.1560.10">
    <property type="entry name" value="ABC transporter type 1, transmembrane domain"/>
    <property type="match status" value="1"/>
</dbReference>
<dbReference type="EMBL" id="MHQM01000047">
    <property type="protein sequence ID" value="OHA02440.1"/>
    <property type="molecule type" value="Genomic_DNA"/>
</dbReference>
<keyword evidence="2" id="KW-0813">Transport</keyword>
<organism evidence="11 12">
    <name type="scientific">Candidatus Sungbacteria bacterium RIFCSPHIGHO2_02_FULL_52_23</name>
    <dbReference type="NCBI Taxonomy" id="1802274"/>
    <lineage>
        <taxon>Bacteria</taxon>
        <taxon>Candidatus Sungiibacteriota</taxon>
    </lineage>
</organism>
<evidence type="ECO:0000256" key="3">
    <source>
        <dbReference type="ARBA" id="ARBA00022475"/>
    </source>
</evidence>
<gene>
    <name evidence="11" type="ORF">A3J58_00470</name>
</gene>
<proteinExistence type="predicted"/>
<feature type="domain" description="ABC transporter" evidence="10">
    <location>
        <begin position="362"/>
        <end position="602"/>
    </location>
</feature>
<dbReference type="FunFam" id="3.40.50.300:FF:000221">
    <property type="entry name" value="Multidrug ABC transporter ATP-binding protein"/>
    <property type="match status" value="1"/>
</dbReference>
<evidence type="ECO:0000256" key="5">
    <source>
        <dbReference type="ARBA" id="ARBA00022741"/>
    </source>
</evidence>
<reference evidence="11 12" key="1">
    <citation type="journal article" date="2016" name="Nat. Commun.">
        <title>Thousands of microbial genomes shed light on interconnected biogeochemical processes in an aquifer system.</title>
        <authorList>
            <person name="Anantharaman K."/>
            <person name="Brown C.T."/>
            <person name="Hug L.A."/>
            <person name="Sharon I."/>
            <person name="Castelle C.J."/>
            <person name="Probst A.J."/>
            <person name="Thomas B.C."/>
            <person name="Singh A."/>
            <person name="Wilkins M.J."/>
            <person name="Karaoz U."/>
            <person name="Brodie E.L."/>
            <person name="Williams K.H."/>
            <person name="Hubbard S.S."/>
            <person name="Banfield J.F."/>
        </authorList>
    </citation>
    <scope>NUCLEOTIDE SEQUENCE [LARGE SCALE GENOMIC DNA]</scope>
</reference>
<keyword evidence="5" id="KW-0547">Nucleotide-binding</keyword>
<evidence type="ECO:0000259" key="10">
    <source>
        <dbReference type="PROSITE" id="PS50893"/>
    </source>
</evidence>
<dbReference type="Gene3D" id="3.40.50.300">
    <property type="entry name" value="P-loop containing nucleotide triphosphate hydrolases"/>
    <property type="match status" value="1"/>
</dbReference>
<name>A0A1G2KSP6_9BACT</name>
<dbReference type="SMART" id="SM00382">
    <property type="entry name" value="AAA"/>
    <property type="match status" value="1"/>
</dbReference>
<feature type="transmembrane region" description="Helical" evidence="9">
    <location>
        <begin position="35"/>
        <end position="54"/>
    </location>
</feature>
<sequence>MSQATEKQKTIPLFLISRIRRNTVRLWRIIAEEHVTLLGGLTGLFILLAVIPYVQSASRGILIDELIRRFGSGMIGNRLILAGTIFIISSAGMVFLSTVQDYLLRLLGYVAKEKLELATIRKRGETDIASHEDPKTSDLFTKVAEQGVWRAEQFFQRQFYFFQNTFEILIGAAVVAAYGPWSFVIVVICTVPELAVQMRHGHGAWNIWNAKAETRRRFGEMRMHFYWLPWITELKIFQNVGHFATIIRDILVAFRKEETKNERKRMLWALGANTLSQAGFAYAIVSFLLQAVRGSLEIGTFTFVVASLVALRVALSSFFTNLGKQFEDGLFVSDLFAMLEVPAAISRPAVGFSPDPSRTPTITFEDVSFAYPGSQKRALSHISLVIPQGERLALVGGNGSGKTTFVKLLCRFYDPTEGRILIDGRDLRTINLESWYAMLGVLFQEYAHYHLLVRDVIALGRSGHEPTLEKIKAAAQASEADAFIEEWEWQYEQMLGKSFSQGVEPSIGQWQKLALARTFYRDPRVLILDEPTSSVDAEGEAHIFERIESAGRERTVILISHRFSTVRHADRIAVLENGVLTELGAHEKLLAHDGTYARLFKLQAKGYQ</sequence>
<accession>A0A1G2KSP6</accession>
<comment type="caution">
    <text evidence="11">The sequence shown here is derived from an EMBL/GenBank/DDBJ whole genome shotgun (WGS) entry which is preliminary data.</text>
</comment>
<evidence type="ECO:0000256" key="9">
    <source>
        <dbReference type="SAM" id="Phobius"/>
    </source>
</evidence>
<keyword evidence="8 9" id="KW-0472">Membrane</keyword>
<evidence type="ECO:0000256" key="6">
    <source>
        <dbReference type="ARBA" id="ARBA00022840"/>
    </source>
</evidence>
<evidence type="ECO:0000256" key="4">
    <source>
        <dbReference type="ARBA" id="ARBA00022692"/>
    </source>
</evidence>
<protein>
    <recommendedName>
        <fullName evidence="10">ABC transporter domain-containing protein</fullName>
    </recommendedName>
</protein>
<dbReference type="PANTHER" id="PTHR43394:SF1">
    <property type="entry name" value="ATP-BINDING CASSETTE SUB-FAMILY B MEMBER 10, MITOCHONDRIAL"/>
    <property type="match status" value="1"/>
</dbReference>
<dbReference type="SUPFAM" id="SSF52540">
    <property type="entry name" value="P-loop containing nucleoside triphosphate hydrolases"/>
    <property type="match status" value="1"/>
</dbReference>
<keyword evidence="7 9" id="KW-1133">Transmembrane helix</keyword>
<dbReference type="InterPro" id="IPR003593">
    <property type="entry name" value="AAA+_ATPase"/>
</dbReference>
<dbReference type="STRING" id="1802274.A3J58_00470"/>
<feature type="transmembrane region" description="Helical" evidence="9">
    <location>
        <begin position="75"/>
        <end position="96"/>
    </location>
</feature>
<dbReference type="PANTHER" id="PTHR43394">
    <property type="entry name" value="ATP-DEPENDENT PERMEASE MDL1, MITOCHONDRIAL"/>
    <property type="match status" value="1"/>
</dbReference>
<dbReference type="InterPro" id="IPR039421">
    <property type="entry name" value="Type_1_exporter"/>
</dbReference>
<dbReference type="GO" id="GO:0016887">
    <property type="term" value="F:ATP hydrolysis activity"/>
    <property type="evidence" value="ECO:0007669"/>
    <property type="project" value="InterPro"/>
</dbReference>
<dbReference type="GO" id="GO:0005524">
    <property type="term" value="F:ATP binding"/>
    <property type="evidence" value="ECO:0007669"/>
    <property type="project" value="UniProtKB-KW"/>
</dbReference>
<feature type="transmembrane region" description="Helical" evidence="9">
    <location>
        <begin position="266"/>
        <end position="292"/>
    </location>
</feature>
<evidence type="ECO:0000256" key="8">
    <source>
        <dbReference type="ARBA" id="ARBA00023136"/>
    </source>
</evidence>
<dbReference type="Pfam" id="PF00005">
    <property type="entry name" value="ABC_tran"/>
    <property type="match status" value="1"/>
</dbReference>
<evidence type="ECO:0000256" key="7">
    <source>
        <dbReference type="ARBA" id="ARBA00022989"/>
    </source>
</evidence>
<evidence type="ECO:0000256" key="2">
    <source>
        <dbReference type="ARBA" id="ARBA00022448"/>
    </source>
</evidence>
<dbReference type="InterPro" id="IPR003439">
    <property type="entry name" value="ABC_transporter-like_ATP-bd"/>
</dbReference>
<dbReference type="SUPFAM" id="SSF90123">
    <property type="entry name" value="ABC transporter transmembrane region"/>
    <property type="match status" value="1"/>
</dbReference>
<keyword evidence="6" id="KW-0067">ATP-binding</keyword>
<feature type="transmembrane region" description="Helical" evidence="9">
    <location>
        <begin position="168"/>
        <end position="191"/>
    </location>
</feature>
<keyword evidence="4 9" id="KW-0812">Transmembrane</keyword>
<dbReference type="PROSITE" id="PS50893">
    <property type="entry name" value="ABC_TRANSPORTER_2"/>
    <property type="match status" value="1"/>
</dbReference>
<evidence type="ECO:0000256" key="1">
    <source>
        <dbReference type="ARBA" id="ARBA00004651"/>
    </source>
</evidence>
<dbReference type="GO" id="GO:0015421">
    <property type="term" value="F:ABC-type oligopeptide transporter activity"/>
    <property type="evidence" value="ECO:0007669"/>
    <property type="project" value="TreeGrafter"/>
</dbReference>
<dbReference type="InterPro" id="IPR027417">
    <property type="entry name" value="P-loop_NTPase"/>
</dbReference>
<keyword evidence="3" id="KW-1003">Cell membrane</keyword>
<comment type="subcellular location">
    <subcellularLocation>
        <location evidence="1">Cell membrane</location>
        <topology evidence="1">Multi-pass membrane protein</topology>
    </subcellularLocation>
</comment>